<name>A0A2T1HX91_9HYPH</name>
<dbReference type="GO" id="GO:0015112">
    <property type="term" value="F:nitrate transmembrane transporter activity"/>
    <property type="evidence" value="ECO:0007669"/>
    <property type="project" value="InterPro"/>
</dbReference>
<dbReference type="InterPro" id="IPR044772">
    <property type="entry name" value="NO3_transporter"/>
</dbReference>
<keyword evidence="5" id="KW-0534">Nitrate assimilation</keyword>
<feature type="transmembrane region" description="Helical" evidence="7">
    <location>
        <begin position="86"/>
        <end position="103"/>
    </location>
</feature>
<feature type="transmembrane region" description="Helical" evidence="7">
    <location>
        <begin position="175"/>
        <end position="195"/>
    </location>
</feature>
<dbReference type="AlphaFoldDB" id="A0A2T1HX91"/>
<evidence type="ECO:0000256" key="6">
    <source>
        <dbReference type="ARBA" id="ARBA00023136"/>
    </source>
</evidence>
<dbReference type="InterPro" id="IPR011701">
    <property type="entry name" value="MFS"/>
</dbReference>
<sequence>MSQPSRGPGEFFSFKDRYRILHLSWLAFFVTFIVWFNHAPLMAAIRDTFRLSNEQVGAILILNVALTIPARILVGMLVDRLGPRTSFSAILAASGVLCLAFAASTSFEMLAVTRFLLGLSGAGFVVGIRMISEWFPARQMGLAQGIYAGLGNFGSAAAAVLMPALAALLASYASWRAAVALTGVIALVYGAVYYLTVTDTPKGATYFKPQKSGAMEVTSIGDMALYALVQLPIYASLGVLAWQLGFGKLRLLSEAATIVAWLVLAGLYAWQAAQIWRVNRDVVRQPVPPLHRYRFAQVAILCLMYFVSFGGELAVVSMLPLYVKDTFQLSLQDAGIVAGCFAGTAFVTRPIGGWMSDRIGRKPALLMVLVGMVAGYCAMAFMDASRGLAFALPAMLLTSIFVNSANGTVYAVLPIIKRRLTGQIAGLAGAYGNVGSVLFLLVFSVGGASALFLSIAACAGATLVLVLAFFREPEGAIAEVMPDGAVMMISVR</sequence>
<feature type="transmembrane region" description="Helical" evidence="7">
    <location>
        <begin position="388"/>
        <end position="412"/>
    </location>
</feature>
<evidence type="ECO:0000256" key="2">
    <source>
        <dbReference type="ARBA" id="ARBA00008432"/>
    </source>
</evidence>
<feature type="transmembrane region" description="Helical" evidence="7">
    <location>
        <begin position="298"/>
        <end position="322"/>
    </location>
</feature>
<organism evidence="9 10">
    <name type="scientific">Alsobacter soli</name>
    <dbReference type="NCBI Taxonomy" id="2109933"/>
    <lineage>
        <taxon>Bacteria</taxon>
        <taxon>Pseudomonadati</taxon>
        <taxon>Pseudomonadota</taxon>
        <taxon>Alphaproteobacteria</taxon>
        <taxon>Hyphomicrobiales</taxon>
        <taxon>Alsobacteraceae</taxon>
        <taxon>Alsobacter</taxon>
    </lineage>
</organism>
<evidence type="ECO:0000256" key="5">
    <source>
        <dbReference type="ARBA" id="ARBA00023063"/>
    </source>
</evidence>
<evidence type="ECO:0000256" key="4">
    <source>
        <dbReference type="ARBA" id="ARBA00022989"/>
    </source>
</evidence>
<evidence type="ECO:0000313" key="9">
    <source>
        <dbReference type="EMBL" id="PSC06307.1"/>
    </source>
</evidence>
<keyword evidence="4 7" id="KW-1133">Transmembrane helix</keyword>
<evidence type="ECO:0000313" key="10">
    <source>
        <dbReference type="Proteomes" id="UP000239772"/>
    </source>
</evidence>
<dbReference type="InterPro" id="IPR020846">
    <property type="entry name" value="MFS_dom"/>
</dbReference>
<evidence type="ECO:0000256" key="7">
    <source>
        <dbReference type="SAM" id="Phobius"/>
    </source>
</evidence>
<dbReference type="EMBL" id="PVZS01000003">
    <property type="protein sequence ID" value="PSC06307.1"/>
    <property type="molecule type" value="Genomic_DNA"/>
</dbReference>
<feature type="transmembrane region" description="Helical" evidence="7">
    <location>
        <begin position="147"/>
        <end position="169"/>
    </location>
</feature>
<dbReference type="SUPFAM" id="SSF103473">
    <property type="entry name" value="MFS general substrate transporter"/>
    <property type="match status" value="1"/>
</dbReference>
<feature type="transmembrane region" description="Helical" evidence="7">
    <location>
        <begin position="364"/>
        <end position="382"/>
    </location>
</feature>
<dbReference type="Proteomes" id="UP000239772">
    <property type="component" value="Unassembled WGS sequence"/>
</dbReference>
<comment type="similarity">
    <text evidence="2">Belongs to the major facilitator superfamily. Nitrate/nitrite porter (TC 2.A.1.8) family.</text>
</comment>
<gene>
    <name evidence="9" type="ORF">SLNSH_03185</name>
</gene>
<feature type="transmembrane region" description="Helical" evidence="7">
    <location>
        <begin position="424"/>
        <end position="445"/>
    </location>
</feature>
<dbReference type="PROSITE" id="PS50850">
    <property type="entry name" value="MFS"/>
    <property type="match status" value="1"/>
</dbReference>
<dbReference type="RefSeq" id="WP_106335222.1">
    <property type="nucleotide sequence ID" value="NZ_PVZS01000003.1"/>
</dbReference>
<comment type="caution">
    <text evidence="9">The sequence shown here is derived from an EMBL/GenBank/DDBJ whole genome shotgun (WGS) entry which is preliminary data.</text>
</comment>
<feature type="transmembrane region" description="Helical" evidence="7">
    <location>
        <begin position="20"/>
        <end position="36"/>
    </location>
</feature>
<dbReference type="PANTHER" id="PTHR23515">
    <property type="entry name" value="HIGH-AFFINITY NITRATE TRANSPORTER 2.3"/>
    <property type="match status" value="1"/>
</dbReference>
<dbReference type="InterPro" id="IPR036259">
    <property type="entry name" value="MFS_trans_sf"/>
</dbReference>
<evidence type="ECO:0000256" key="3">
    <source>
        <dbReference type="ARBA" id="ARBA00022692"/>
    </source>
</evidence>
<comment type="subcellular location">
    <subcellularLocation>
        <location evidence="1">Membrane</location>
        <topology evidence="1">Multi-pass membrane protein</topology>
    </subcellularLocation>
</comment>
<feature type="transmembrane region" description="Helical" evidence="7">
    <location>
        <begin position="251"/>
        <end position="270"/>
    </location>
</feature>
<feature type="transmembrane region" description="Helical" evidence="7">
    <location>
        <begin position="451"/>
        <end position="470"/>
    </location>
</feature>
<dbReference type="Pfam" id="PF07690">
    <property type="entry name" value="MFS_1"/>
    <property type="match status" value="1"/>
</dbReference>
<proteinExistence type="inferred from homology"/>
<dbReference type="GO" id="GO:0042128">
    <property type="term" value="P:nitrate assimilation"/>
    <property type="evidence" value="ECO:0007669"/>
    <property type="project" value="UniProtKB-KW"/>
</dbReference>
<feature type="domain" description="Major facilitator superfamily (MFS) profile" evidence="8">
    <location>
        <begin position="20"/>
        <end position="474"/>
    </location>
</feature>
<keyword evidence="6 7" id="KW-0472">Membrane</keyword>
<dbReference type="Gene3D" id="1.20.1250.20">
    <property type="entry name" value="MFS general substrate transporter like domains"/>
    <property type="match status" value="2"/>
</dbReference>
<dbReference type="GO" id="GO:0016020">
    <property type="term" value="C:membrane"/>
    <property type="evidence" value="ECO:0007669"/>
    <property type="project" value="UniProtKB-SubCell"/>
</dbReference>
<reference evidence="10" key="1">
    <citation type="submission" date="2018-03" db="EMBL/GenBank/DDBJ databases">
        <authorList>
            <person name="Sun L."/>
            <person name="Liu H."/>
            <person name="Chen W."/>
            <person name="Huang K."/>
            <person name="Liu W."/>
            <person name="Gao X."/>
        </authorList>
    </citation>
    <scope>NUCLEOTIDE SEQUENCE [LARGE SCALE GENOMIC DNA]</scope>
    <source>
        <strain evidence="10">SH9</strain>
    </source>
</reference>
<evidence type="ECO:0000259" key="8">
    <source>
        <dbReference type="PROSITE" id="PS50850"/>
    </source>
</evidence>
<accession>A0A2T1HX91</accession>
<evidence type="ECO:0000256" key="1">
    <source>
        <dbReference type="ARBA" id="ARBA00004141"/>
    </source>
</evidence>
<feature type="transmembrane region" description="Helical" evidence="7">
    <location>
        <begin position="56"/>
        <end position="74"/>
    </location>
</feature>
<keyword evidence="10" id="KW-1185">Reference proteome</keyword>
<feature type="transmembrane region" description="Helical" evidence="7">
    <location>
        <begin position="115"/>
        <end position="135"/>
    </location>
</feature>
<feature type="transmembrane region" description="Helical" evidence="7">
    <location>
        <begin position="224"/>
        <end position="245"/>
    </location>
</feature>
<feature type="transmembrane region" description="Helical" evidence="7">
    <location>
        <begin position="334"/>
        <end position="352"/>
    </location>
</feature>
<protein>
    <submittedName>
        <fullName evidence="9">MFS transporter</fullName>
    </submittedName>
</protein>
<dbReference type="OrthoDB" id="9784658at2"/>
<keyword evidence="3 7" id="KW-0812">Transmembrane</keyword>